<comment type="caution">
    <text evidence="2">The sequence shown here is derived from an EMBL/GenBank/DDBJ whole genome shotgun (WGS) entry which is preliminary data.</text>
</comment>
<reference evidence="2 3" key="1">
    <citation type="submission" date="2019-05" db="EMBL/GenBank/DDBJ databases">
        <title>Another draft genome of Portunus trituberculatus and its Hox gene families provides insights of decapod evolution.</title>
        <authorList>
            <person name="Jeong J.-H."/>
            <person name="Song I."/>
            <person name="Kim S."/>
            <person name="Choi T."/>
            <person name="Kim D."/>
            <person name="Ryu S."/>
            <person name="Kim W."/>
        </authorList>
    </citation>
    <scope>NUCLEOTIDE SEQUENCE [LARGE SCALE GENOMIC DNA]</scope>
    <source>
        <tissue evidence="2">Muscle</tissue>
    </source>
</reference>
<feature type="region of interest" description="Disordered" evidence="1">
    <location>
        <begin position="32"/>
        <end position="91"/>
    </location>
</feature>
<dbReference type="EMBL" id="VSRR010002156">
    <property type="protein sequence ID" value="MPC29893.1"/>
    <property type="molecule type" value="Genomic_DNA"/>
</dbReference>
<evidence type="ECO:0000256" key="1">
    <source>
        <dbReference type="SAM" id="MobiDB-lite"/>
    </source>
</evidence>
<keyword evidence="3" id="KW-1185">Reference proteome</keyword>
<evidence type="ECO:0000313" key="3">
    <source>
        <dbReference type="Proteomes" id="UP000324222"/>
    </source>
</evidence>
<sequence length="91" mass="10112">MHRPPEYDTFIIAIKVKQSHHLYFVVHFTRLSPHPEKGNHHAGTTPAPPQHPSRGATLVTSHSPPPAAASRRYLNPRTPHLATTLPPSVHN</sequence>
<proteinExistence type="predicted"/>
<accession>A0A5B7EAD7</accession>
<evidence type="ECO:0000313" key="2">
    <source>
        <dbReference type="EMBL" id="MPC29893.1"/>
    </source>
</evidence>
<dbReference type="AlphaFoldDB" id="A0A5B7EAD7"/>
<protein>
    <submittedName>
        <fullName evidence="2">Uncharacterized protein</fullName>
    </submittedName>
</protein>
<dbReference type="Proteomes" id="UP000324222">
    <property type="component" value="Unassembled WGS sequence"/>
</dbReference>
<gene>
    <name evidence="2" type="ORF">E2C01_023145</name>
</gene>
<name>A0A5B7EAD7_PORTR</name>
<organism evidence="2 3">
    <name type="scientific">Portunus trituberculatus</name>
    <name type="common">Swimming crab</name>
    <name type="synonym">Neptunus trituberculatus</name>
    <dbReference type="NCBI Taxonomy" id="210409"/>
    <lineage>
        <taxon>Eukaryota</taxon>
        <taxon>Metazoa</taxon>
        <taxon>Ecdysozoa</taxon>
        <taxon>Arthropoda</taxon>
        <taxon>Crustacea</taxon>
        <taxon>Multicrustacea</taxon>
        <taxon>Malacostraca</taxon>
        <taxon>Eumalacostraca</taxon>
        <taxon>Eucarida</taxon>
        <taxon>Decapoda</taxon>
        <taxon>Pleocyemata</taxon>
        <taxon>Brachyura</taxon>
        <taxon>Eubrachyura</taxon>
        <taxon>Portunoidea</taxon>
        <taxon>Portunidae</taxon>
        <taxon>Portuninae</taxon>
        <taxon>Portunus</taxon>
    </lineage>
</organism>